<dbReference type="OrthoDB" id="1182309at2"/>
<dbReference type="SUPFAM" id="SSF55486">
    <property type="entry name" value="Metalloproteases ('zincins'), catalytic domain"/>
    <property type="match status" value="1"/>
</dbReference>
<evidence type="ECO:0000313" key="4">
    <source>
        <dbReference type="Proteomes" id="UP000198379"/>
    </source>
</evidence>
<dbReference type="Pfam" id="PF18962">
    <property type="entry name" value="Por_Secre_tail"/>
    <property type="match status" value="1"/>
</dbReference>
<reference evidence="3 4" key="1">
    <citation type="submission" date="2017-06" db="EMBL/GenBank/DDBJ databases">
        <authorList>
            <person name="Kim H.J."/>
            <person name="Triplett B.A."/>
        </authorList>
    </citation>
    <scope>NUCLEOTIDE SEQUENCE [LARGE SCALE GENOMIC DNA]</scope>
    <source>
        <strain evidence="3 4">DSM 25597</strain>
    </source>
</reference>
<dbReference type="Pfam" id="PF13688">
    <property type="entry name" value="Reprolysin_5"/>
    <property type="match status" value="1"/>
</dbReference>
<keyword evidence="1" id="KW-0732">Signal</keyword>
<keyword evidence="4" id="KW-1185">Reference proteome</keyword>
<dbReference type="InterPro" id="IPR055015">
    <property type="entry name" value="GCX_COOH"/>
</dbReference>
<dbReference type="AlphaFoldDB" id="A0A238YR12"/>
<dbReference type="InterPro" id="IPR024079">
    <property type="entry name" value="MetalloPept_cat_dom_sf"/>
</dbReference>
<organism evidence="3 4">
    <name type="scientific">Dokdonia pacifica</name>
    <dbReference type="NCBI Taxonomy" id="1627892"/>
    <lineage>
        <taxon>Bacteria</taxon>
        <taxon>Pseudomonadati</taxon>
        <taxon>Bacteroidota</taxon>
        <taxon>Flavobacteriia</taxon>
        <taxon>Flavobacteriales</taxon>
        <taxon>Flavobacteriaceae</taxon>
        <taxon>Dokdonia</taxon>
    </lineage>
</organism>
<protein>
    <submittedName>
        <fullName evidence="3">Por secretion system C-terminal sorting domain-containing protein</fullName>
    </submittedName>
</protein>
<dbReference type="Proteomes" id="UP000198379">
    <property type="component" value="Unassembled WGS sequence"/>
</dbReference>
<feature type="domain" description="Secretion system C-terminal sorting" evidence="2">
    <location>
        <begin position="557"/>
        <end position="629"/>
    </location>
</feature>
<proteinExistence type="predicted"/>
<evidence type="ECO:0000256" key="1">
    <source>
        <dbReference type="ARBA" id="ARBA00022729"/>
    </source>
</evidence>
<dbReference type="Gene3D" id="3.40.390.10">
    <property type="entry name" value="Collagenase (Catalytic Domain)"/>
    <property type="match status" value="1"/>
</dbReference>
<sequence length="630" mass="70294">MRYNIFIKSIGIFIFLSFSALGFGQQSLTTEVIDLFEVSTNKSIASQYLSPKQEGYILQLNESRFGKFMNDDKKDFAFTLPSPSGRDKPISVLLMKSHIIEDGAKGFTSDGKQVFDLESLGSHYWGSISGEQTQVAISFFNDEIYGYFSGINGNYNLIPLKDAGKGMYIFYKEVASTESLECGMTDEENDNAANYTPQNKNTDIRIQRHPIRISLEANNAVFMNPNVGNGSVSQTISIMLSQFNQSAMVFANEEITMWVSEVKVETLGWTNPTTVFPGPGMTGEITYNGQVYCEGATSHYLAQFQNERANVYNGDYAYLFVNNSCFAAGRAATIGGFCDNPNTSRMGVGLIPAPLPSGYELPSIHPRLTIFLHELGHLFGSPHTRSCIWNGNGTALDAGPNGDANNCYNGPNPAYYTIMASGGGENEWRDYNFVRGFGVQPGQRIRDRIIEHIDCFNELTFCQANRYIFHRISDETPVDYNAFYQALQIQADNDIVNNSKAIYVAQEYIQLLPGFDVSSNSEFDAIIVDDCLDYEDVDAQTQSAIPTDDVPTFDVNIYPNPSNGEFSVAINKELKQLEYELLDLSGMPLYKVSLQEKQVFKVNYRNLKTGVYILRVISEGKIVIKKIIIN</sequence>
<dbReference type="InterPro" id="IPR026444">
    <property type="entry name" value="Secre_tail"/>
</dbReference>
<dbReference type="EMBL" id="FZNY01000002">
    <property type="protein sequence ID" value="SNR73460.1"/>
    <property type="molecule type" value="Genomic_DNA"/>
</dbReference>
<gene>
    <name evidence="3" type="ORF">SAMN06265376_102282</name>
</gene>
<dbReference type="GO" id="GO:0008237">
    <property type="term" value="F:metallopeptidase activity"/>
    <property type="evidence" value="ECO:0007669"/>
    <property type="project" value="InterPro"/>
</dbReference>
<evidence type="ECO:0000259" key="2">
    <source>
        <dbReference type="Pfam" id="PF18962"/>
    </source>
</evidence>
<evidence type="ECO:0000313" key="3">
    <source>
        <dbReference type="EMBL" id="SNR73460.1"/>
    </source>
</evidence>
<dbReference type="RefSeq" id="WP_089371044.1">
    <property type="nucleotide sequence ID" value="NZ_BMEP01000001.1"/>
</dbReference>
<name>A0A238YR12_9FLAO</name>
<dbReference type="NCBIfam" id="NF045639">
    <property type="entry name" value="GCX_COOH"/>
    <property type="match status" value="1"/>
</dbReference>
<dbReference type="NCBIfam" id="TIGR04183">
    <property type="entry name" value="Por_Secre_tail"/>
    <property type="match status" value="1"/>
</dbReference>
<accession>A0A238YR12</accession>